<accession>A0A538U1B7</accession>
<dbReference type="InterPro" id="IPR026555">
    <property type="entry name" value="NSL3/Tex30"/>
</dbReference>
<dbReference type="PANTHER" id="PTHR13136:SF11">
    <property type="entry name" value="TESTIS-EXPRESSED PROTEIN 30"/>
    <property type="match status" value="1"/>
</dbReference>
<evidence type="ECO:0000259" key="1">
    <source>
        <dbReference type="Pfam" id="PF20408"/>
    </source>
</evidence>
<dbReference type="PANTHER" id="PTHR13136">
    <property type="entry name" value="TESTIS DEVELOPMENT PROTEIN PRTD"/>
    <property type="match status" value="1"/>
</dbReference>
<comment type="caution">
    <text evidence="2">The sequence shown here is derived from an EMBL/GenBank/DDBJ whole genome shotgun (WGS) entry which is preliminary data.</text>
</comment>
<organism evidence="2 3">
    <name type="scientific">Eiseniibacteriota bacterium</name>
    <dbReference type="NCBI Taxonomy" id="2212470"/>
    <lineage>
        <taxon>Bacteria</taxon>
        <taxon>Candidatus Eiseniibacteriota</taxon>
    </lineage>
</organism>
<protein>
    <submittedName>
        <fullName evidence="2">Alpha/beta hydrolase</fullName>
    </submittedName>
</protein>
<dbReference type="InterPro" id="IPR029058">
    <property type="entry name" value="AB_hydrolase_fold"/>
</dbReference>
<dbReference type="Proteomes" id="UP000319836">
    <property type="component" value="Unassembled WGS sequence"/>
</dbReference>
<dbReference type="AlphaFoldDB" id="A0A538U1B7"/>
<gene>
    <name evidence="2" type="ORF">E6K80_10830</name>
</gene>
<name>A0A538U1B7_UNCEI</name>
<dbReference type="GO" id="GO:0016787">
    <property type="term" value="F:hydrolase activity"/>
    <property type="evidence" value="ECO:0007669"/>
    <property type="project" value="UniProtKB-KW"/>
</dbReference>
<sequence length="202" mass="21914">MNGARRTDRVLDLGALGTVSARSLEPQDPRAHLVLGHGAGAGMTHPFLESIAVRLASRAVATFRYQFPYMERGQRRTDPPSVATATTSTAASLAPLPEVQGLVFLGFPLHPAGRPGTERAVHLDHVQVPMLFLEGTRDTLCDLELLGHVLRRLGRRATLHLWDGADHSFHVVKRSGKTDEQVLDELADAIAAWCGTCVASDR</sequence>
<dbReference type="InterPro" id="IPR046879">
    <property type="entry name" value="KANL3/Tex30_Abhydrolase"/>
</dbReference>
<dbReference type="Pfam" id="PF20408">
    <property type="entry name" value="Abhydrolase_11"/>
    <property type="match status" value="2"/>
</dbReference>
<evidence type="ECO:0000313" key="2">
    <source>
        <dbReference type="EMBL" id="TMQ69690.1"/>
    </source>
</evidence>
<feature type="domain" description="KANL3/Tex30 alpha/beta hydrolase-like" evidence="1">
    <location>
        <begin position="30"/>
        <end position="82"/>
    </location>
</feature>
<feature type="domain" description="KANL3/Tex30 alpha/beta hydrolase-like" evidence="1">
    <location>
        <begin position="90"/>
        <end position="194"/>
    </location>
</feature>
<reference evidence="2 3" key="1">
    <citation type="journal article" date="2019" name="Nat. Microbiol.">
        <title>Mediterranean grassland soil C-N compound turnover is dependent on rainfall and depth, and is mediated by genomically divergent microorganisms.</title>
        <authorList>
            <person name="Diamond S."/>
            <person name="Andeer P.F."/>
            <person name="Li Z."/>
            <person name="Crits-Christoph A."/>
            <person name="Burstein D."/>
            <person name="Anantharaman K."/>
            <person name="Lane K.R."/>
            <person name="Thomas B.C."/>
            <person name="Pan C."/>
            <person name="Northen T.R."/>
            <person name="Banfield J.F."/>
        </authorList>
    </citation>
    <scope>NUCLEOTIDE SEQUENCE [LARGE SCALE GENOMIC DNA]</scope>
    <source>
        <strain evidence="2">WS_10</strain>
    </source>
</reference>
<proteinExistence type="predicted"/>
<evidence type="ECO:0000313" key="3">
    <source>
        <dbReference type="Proteomes" id="UP000319836"/>
    </source>
</evidence>
<dbReference type="EMBL" id="VBPA01000276">
    <property type="protein sequence ID" value="TMQ69690.1"/>
    <property type="molecule type" value="Genomic_DNA"/>
</dbReference>
<dbReference type="Gene3D" id="3.40.50.1820">
    <property type="entry name" value="alpha/beta hydrolase"/>
    <property type="match status" value="2"/>
</dbReference>
<keyword evidence="2" id="KW-0378">Hydrolase</keyword>
<dbReference type="SUPFAM" id="SSF53474">
    <property type="entry name" value="alpha/beta-Hydrolases"/>
    <property type="match status" value="1"/>
</dbReference>